<evidence type="ECO:0000313" key="2">
    <source>
        <dbReference type="Proteomes" id="UP000828390"/>
    </source>
</evidence>
<protein>
    <submittedName>
        <fullName evidence="1">Uncharacterized protein</fullName>
    </submittedName>
</protein>
<evidence type="ECO:0000313" key="1">
    <source>
        <dbReference type="EMBL" id="KAH3737093.1"/>
    </source>
</evidence>
<sequence length="92" mass="9821">MCNEVVHDGGPVFDTFQVHLKESWVQQEFQGLSTPRLAGVLVTADGCHKLGGGTQAGQVIRAVGQYGTLQGNRSSAQAGQVIQAVRTIWNIT</sequence>
<keyword evidence="2" id="KW-1185">Reference proteome</keyword>
<comment type="caution">
    <text evidence="1">The sequence shown here is derived from an EMBL/GenBank/DDBJ whole genome shotgun (WGS) entry which is preliminary data.</text>
</comment>
<dbReference type="AlphaFoldDB" id="A0A9D4HY55"/>
<reference evidence="1" key="1">
    <citation type="journal article" date="2019" name="bioRxiv">
        <title>The Genome of the Zebra Mussel, Dreissena polymorpha: A Resource for Invasive Species Research.</title>
        <authorList>
            <person name="McCartney M.A."/>
            <person name="Auch B."/>
            <person name="Kono T."/>
            <person name="Mallez S."/>
            <person name="Zhang Y."/>
            <person name="Obille A."/>
            <person name="Becker A."/>
            <person name="Abrahante J.E."/>
            <person name="Garbe J."/>
            <person name="Badalamenti J.P."/>
            <person name="Herman A."/>
            <person name="Mangelson H."/>
            <person name="Liachko I."/>
            <person name="Sullivan S."/>
            <person name="Sone E.D."/>
            <person name="Koren S."/>
            <person name="Silverstein K.A.T."/>
            <person name="Beckman K.B."/>
            <person name="Gohl D.M."/>
        </authorList>
    </citation>
    <scope>NUCLEOTIDE SEQUENCE</scope>
    <source>
        <strain evidence="1">Duluth1</strain>
        <tissue evidence="1">Whole animal</tissue>
    </source>
</reference>
<accession>A0A9D4HY55</accession>
<proteinExistence type="predicted"/>
<name>A0A9D4HY55_DREPO</name>
<dbReference type="EMBL" id="JAIWYP010000011">
    <property type="protein sequence ID" value="KAH3737093.1"/>
    <property type="molecule type" value="Genomic_DNA"/>
</dbReference>
<gene>
    <name evidence="1" type="ORF">DPMN_043669</name>
</gene>
<dbReference type="Proteomes" id="UP000828390">
    <property type="component" value="Unassembled WGS sequence"/>
</dbReference>
<organism evidence="1 2">
    <name type="scientific">Dreissena polymorpha</name>
    <name type="common">Zebra mussel</name>
    <name type="synonym">Mytilus polymorpha</name>
    <dbReference type="NCBI Taxonomy" id="45954"/>
    <lineage>
        <taxon>Eukaryota</taxon>
        <taxon>Metazoa</taxon>
        <taxon>Spiralia</taxon>
        <taxon>Lophotrochozoa</taxon>
        <taxon>Mollusca</taxon>
        <taxon>Bivalvia</taxon>
        <taxon>Autobranchia</taxon>
        <taxon>Heteroconchia</taxon>
        <taxon>Euheterodonta</taxon>
        <taxon>Imparidentia</taxon>
        <taxon>Neoheterodontei</taxon>
        <taxon>Myida</taxon>
        <taxon>Dreissenoidea</taxon>
        <taxon>Dreissenidae</taxon>
        <taxon>Dreissena</taxon>
    </lineage>
</organism>
<reference evidence="1" key="2">
    <citation type="submission" date="2020-11" db="EMBL/GenBank/DDBJ databases">
        <authorList>
            <person name="McCartney M.A."/>
            <person name="Auch B."/>
            <person name="Kono T."/>
            <person name="Mallez S."/>
            <person name="Becker A."/>
            <person name="Gohl D.M."/>
            <person name="Silverstein K.A.T."/>
            <person name="Koren S."/>
            <person name="Bechman K.B."/>
            <person name="Herman A."/>
            <person name="Abrahante J.E."/>
            <person name="Garbe J."/>
        </authorList>
    </citation>
    <scope>NUCLEOTIDE SEQUENCE</scope>
    <source>
        <strain evidence="1">Duluth1</strain>
        <tissue evidence="1">Whole animal</tissue>
    </source>
</reference>